<keyword evidence="7 12" id="KW-0648">Protein biosynthesis</keyword>
<evidence type="ECO:0000256" key="9">
    <source>
        <dbReference type="ARBA" id="ARBA00023128"/>
    </source>
</evidence>
<feature type="compositionally biased region" description="Low complexity" evidence="13">
    <location>
        <begin position="642"/>
        <end position="652"/>
    </location>
</feature>
<dbReference type="Pfam" id="PF00009">
    <property type="entry name" value="GTP_EFTU"/>
    <property type="match status" value="1"/>
</dbReference>
<evidence type="ECO:0000259" key="15">
    <source>
        <dbReference type="PROSITE" id="PS51722"/>
    </source>
</evidence>
<dbReference type="InterPro" id="IPR004161">
    <property type="entry name" value="EFTu-like_2"/>
</dbReference>
<keyword evidence="5 12" id="KW-0999">Mitochondrion inner membrane</keyword>
<comment type="subcellular location">
    <subcellularLocation>
        <location evidence="1">Membrane</location>
        <topology evidence="1">Multi-pass membrane protein</topology>
    </subcellularLocation>
    <subcellularLocation>
        <location evidence="12">Mitochondrion inner membrane</location>
        <topology evidence="12">Peripheral membrane protein</topology>
        <orientation evidence="12">Matrix side</orientation>
    </subcellularLocation>
</comment>
<comment type="caution">
    <text evidence="16">The sequence shown here is derived from an EMBL/GenBank/DDBJ whole genome shotgun (WGS) entry which is preliminary data.</text>
</comment>
<dbReference type="InterPro" id="IPR006297">
    <property type="entry name" value="EF-4"/>
</dbReference>
<dbReference type="PROSITE" id="PS00301">
    <property type="entry name" value="G_TR_1"/>
    <property type="match status" value="1"/>
</dbReference>
<evidence type="ECO:0000256" key="12">
    <source>
        <dbReference type="HAMAP-Rule" id="MF_03137"/>
    </source>
</evidence>
<keyword evidence="8 14" id="KW-1133">Transmembrane helix</keyword>
<keyword evidence="17" id="KW-1185">Reference proteome</keyword>
<feature type="binding site" evidence="12">
    <location>
        <begin position="75"/>
        <end position="79"/>
    </location>
    <ligand>
        <name>GTP</name>
        <dbReference type="ChEBI" id="CHEBI:37565"/>
    </ligand>
</feature>
<dbReference type="SUPFAM" id="SSF52540">
    <property type="entry name" value="P-loop containing nucleoside triphosphate hydrolases"/>
    <property type="match status" value="1"/>
</dbReference>
<proteinExistence type="inferred from homology"/>
<evidence type="ECO:0000256" key="14">
    <source>
        <dbReference type="SAM" id="Phobius"/>
    </source>
</evidence>
<dbReference type="Gene3D" id="3.30.70.870">
    <property type="entry name" value="Elongation Factor G (Translational Gtpase), domain 3"/>
    <property type="match status" value="1"/>
</dbReference>
<dbReference type="Gene3D" id="2.40.30.10">
    <property type="entry name" value="Translation factors"/>
    <property type="match status" value="1"/>
</dbReference>
<evidence type="ECO:0000256" key="8">
    <source>
        <dbReference type="ARBA" id="ARBA00022989"/>
    </source>
</evidence>
<protein>
    <submittedName>
        <fullName evidence="16">Translation factor guf1 mitochondrial</fullName>
    </submittedName>
</protein>
<comment type="caution">
    <text evidence="12">Lacks conserved residue(s) required for the propagation of feature annotation.</text>
</comment>
<evidence type="ECO:0000256" key="7">
    <source>
        <dbReference type="ARBA" id="ARBA00022917"/>
    </source>
</evidence>
<feature type="transmembrane region" description="Helical" evidence="14">
    <location>
        <begin position="879"/>
        <end position="901"/>
    </location>
</feature>
<evidence type="ECO:0000256" key="1">
    <source>
        <dbReference type="ARBA" id="ARBA00004141"/>
    </source>
</evidence>
<keyword evidence="11 12" id="KW-0472">Membrane</keyword>
<dbReference type="Proteomes" id="UP001527925">
    <property type="component" value="Unassembled WGS sequence"/>
</dbReference>
<evidence type="ECO:0000256" key="6">
    <source>
        <dbReference type="ARBA" id="ARBA00022801"/>
    </source>
</evidence>
<dbReference type="SUPFAM" id="SSF50447">
    <property type="entry name" value="Translation proteins"/>
    <property type="match status" value="1"/>
</dbReference>
<dbReference type="PANTHER" id="PTHR43512:SF7">
    <property type="entry name" value="TRANSLATION FACTOR GUF1, MITOCHONDRIAL"/>
    <property type="match status" value="1"/>
</dbReference>
<comment type="similarity">
    <text evidence="2">Belongs to the TRAFAC class translation factor GTPase superfamily. Classic translation factor GTPase family. LepA subfamily.</text>
</comment>
<feature type="binding site" evidence="12">
    <location>
        <begin position="129"/>
        <end position="132"/>
    </location>
    <ligand>
        <name>GTP</name>
        <dbReference type="ChEBI" id="CHEBI:37565"/>
    </ligand>
</feature>
<dbReference type="Pfam" id="PF06421">
    <property type="entry name" value="LepA_C"/>
    <property type="match status" value="1"/>
</dbReference>
<comment type="similarity">
    <text evidence="12">Belongs to the GTP-binding elongation factor family. LepA subfamily.</text>
</comment>
<keyword evidence="9 12" id="KW-0496">Mitochondrion</keyword>
<dbReference type="PANTHER" id="PTHR43512">
    <property type="entry name" value="TRANSLATION FACTOR GUF1-RELATED"/>
    <property type="match status" value="1"/>
</dbReference>
<dbReference type="Pfam" id="PF01694">
    <property type="entry name" value="Rhomboid"/>
    <property type="match status" value="1"/>
</dbReference>
<evidence type="ECO:0000256" key="3">
    <source>
        <dbReference type="ARBA" id="ARBA00022692"/>
    </source>
</evidence>
<dbReference type="SUPFAM" id="SSF144091">
    <property type="entry name" value="Rhomboid-like"/>
    <property type="match status" value="1"/>
</dbReference>
<dbReference type="InterPro" id="IPR027417">
    <property type="entry name" value="P-loop_NTPase"/>
</dbReference>
<dbReference type="InterPro" id="IPR000795">
    <property type="entry name" value="T_Tr_GTP-bd_dom"/>
</dbReference>
<evidence type="ECO:0000313" key="16">
    <source>
        <dbReference type="EMBL" id="KAL2919702.1"/>
    </source>
</evidence>
<organism evidence="16 17">
    <name type="scientific">Polyrhizophydium stewartii</name>
    <dbReference type="NCBI Taxonomy" id="2732419"/>
    <lineage>
        <taxon>Eukaryota</taxon>
        <taxon>Fungi</taxon>
        <taxon>Fungi incertae sedis</taxon>
        <taxon>Chytridiomycota</taxon>
        <taxon>Chytridiomycota incertae sedis</taxon>
        <taxon>Chytridiomycetes</taxon>
        <taxon>Rhizophydiales</taxon>
        <taxon>Rhizophydiales incertae sedis</taxon>
        <taxon>Polyrhizophydium</taxon>
    </lineage>
</organism>
<dbReference type="CDD" id="cd03709">
    <property type="entry name" value="lepA_C"/>
    <property type="match status" value="1"/>
</dbReference>
<keyword evidence="4 12" id="KW-0547">Nucleotide-binding</keyword>
<dbReference type="NCBIfam" id="TIGR01393">
    <property type="entry name" value="lepA"/>
    <property type="match status" value="1"/>
</dbReference>
<dbReference type="EMBL" id="JADGIZ020000002">
    <property type="protein sequence ID" value="KAL2919702.1"/>
    <property type="molecule type" value="Genomic_DNA"/>
</dbReference>
<dbReference type="InterPro" id="IPR035647">
    <property type="entry name" value="EFG_III/V"/>
</dbReference>
<name>A0ABR4NJJ5_9FUNG</name>
<dbReference type="SUPFAM" id="SSF54980">
    <property type="entry name" value="EF-G C-terminal domain-like"/>
    <property type="match status" value="2"/>
</dbReference>
<accession>A0ABR4NJJ5</accession>
<dbReference type="Gene3D" id="3.30.70.240">
    <property type="match status" value="1"/>
</dbReference>
<dbReference type="Gene3D" id="3.30.70.2570">
    <property type="entry name" value="Elongation factor 4, C-terminal domain"/>
    <property type="match status" value="1"/>
</dbReference>
<feature type="transmembrane region" description="Helical" evidence="14">
    <location>
        <begin position="777"/>
        <end position="801"/>
    </location>
</feature>
<dbReference type="InterPro" id="IPR022764">
    <property type="entry name" value="Peptidase_S54_rhomboid_dom"/>
</dbReference>
<dbReference type="CDD" id="cd03699">
    <property type="entry name" value="EF4_II"/>
    <property type="match status" value="1"/>
</dbReference>
<feature type="domain" description="Tr-type G" evidence="15">
    <location>
        <begin position="1"/>
        <end position="182"/>
    </location>
</feature>
<dbReference type="NCBIfam" id="TIGR00231">
    <property type="entry name" value="small_GTP"/>
    <property type="match status" value="1"/>
</dbReference>
<evidence type="ECO:0000256" key="5">
    <source>
        <dbReference type="ARBA" id="ARBA00022792"/>
    </source>
</evidence>
<dbReference type="InterPro" id="IPR005225">
    <property type="entry name" value="Small_GTP-bd"/>
</dbReference>
<dbReference type="Pfam" id="PF03144">
    <property type="entry name" value="GTP_EFTU_D2"/>
    <property type="match status" value="1"/>
</dbReference>
<dbReference type="InterPro" id="IPR038363">
    <property type="entry name" value="LepA_C_sf"/>
</dbReference>
<feature type="transmembrane region" description="Helical" evidence="14">
    <location>
        <begin position="674"/>
        <end position="695"/>
    </location>
</feature>
<dbReference type="InterPro" id="IPR035952">
    <property type="entry name" value="Rhomboid-like_sf"/>
</dbReference>
<evidence type="ECO:0000256" key="10">
    <source>
        <dbReference type="ARBA" id="ARBA00023134"/>
    </source>
</evidence>
<dbReference type="HAMAP" id="MF_00071">
    <property type="entry name" value="LepA"/>
    <property type="match status" value="1"/>
</dbReference>
<dbReference type="Gene3D" id="1.20.1540.10">
    <property type="entry name" value="Rhomboid-like"/>
    <property type="match status" value="1"/>
</dbReference>
<dbReference type="InterPro" id="IPR031157">
    <property type="entry name" value="G_TR_CS"/>
</dbReference>
<dbReference type="InterPro" id="IPR013842">
    <property type="entry name" value="LepA_CTD"/>
</dbReference>
<feature type="transmembrane region" description="Helical" evidence="14">
    <location>
        <begin position="947"/>
        <end position="967"/>
    </location>
</feature>
<reference evidence="16 17" key="1">
    <citation type="submission" date="2023-09" db="EMBL/GenBank/DDBJ databases">
        <title>Pangenome analysis of Batrachochytrium dendrobatidis and related Chytrids.</title>
        <authorList>
            <person name="Yacoub M.N."/>
            <person name="Stajich J.E."/>
            <person name="James T.Y."/>
        </authorList>
    </citation>
    <scope>NUCLEOTIDE SEQUENCE [LARGE SCALE GENOMIC DNA]</scope>
    <source>
        <strain evidence="16 17">JEL0888</strain>
    </source>
</reference>
<comment type="function">
    <text evidence="12">Promotes mitochondrial protein synthesis. May act as a fidelity factor of the translation reaction, by catalyzing a one-codon backward translocation of tRNAs on improperly translocated ribosomes. Binds to mitochondrial ribosomes in a GTP-dependent manner.</text>
</comment>
<keyword evidence="6 12" id="KW-0378">Hydrolase</keyword>
<feature type="compositionally biased region" description="Acidic residues" evidence="13">
    <location>
        <begin position="653"/>
        <end position="663"/>
    </location>
</feature>
<dbReference type="InterPro" id="IPR009000">
    <property type="entry name" value="Transl_B-barrel_sf"/>
</dbReference>
<feature type="transmembrane region" description="Helical" evidence="14">
    <location>
        <begin position="821"/>
        <end position="844"/>
    </location>
</feature>
<comment type="catalytic activity">
    <reaction evidence="12">
        <text>GTP + H2O = GDP + phosphate + H(+)</text>
        <dbReference type="Rhea" id="RHEA:19669"/>
        <dbReference type="ChEBI" id="CHEBI:15377"/>
        <dbReference type="ChEBI" id="CHEBI:15378"/>
        <dbReference type="ChEBI" id="CHEBI:37565"/>
        <dbReference type="ChEBI" id="CHEBI:43474"/>
        <dbReference type="ChEBI" id="CHEBI:58189"/>
        <dbReference type="EC" id="3.6.5.n1"/>
    </reaction>
</comment>
<feature type="region of interest" description="Disordered" evidence="13">
    <location>
        <begin position="597"/>
        <end position="672"/>
    </location>
</feature>
<dbReference type="Pfam" id="PF00679">
    <property type="entry name" value="EFG_C"/>
    <property type="match status" value="1"/>
</dbReference>
<dbReference type="PROSITE" id="PS51722">
    <property type="entry name" value="G_TR_2"/>
    <property type="match status" value="1"/>
</dbReference>
<dbReference type="CDD" id="cd01890">
    <property type="entry name" value="LepA"/>
    <property type="match status" value="1"/>
</dbReference>
<evidence type="ECO:0000313" key="17">
    <source>
        <dbReference type="Proteomes" id="UP001527925"/>
    </source>
</evidence>
<keyword evidence="10 12" id="KW-0342">GTP-binding</keyword>
<sequence length="991" mass="108618">MRGPAAEHSQAQHHGKSTLADRLLEMTGTISKSDGNKQVLDTLKVERERGITVKAQTASMFYTHNGQEYLLNLIDTPGHVDFSYEVSRSLAACQGTLLLVDACQGIQAQTIANFYLAFGEGLTILPVLNKVDLPAADPERIAAQIQSTFEMDVADTRNISAKSGQGVAALFGDIIERIPPPEGSVDKPFRALLFDTWYDKYVGVVCLIAVHDGVLKKGDRIVSAHTKQMHDITDIGIMYPHPTSAEQLSAGQVGFVTMNMKTTHDAHIGDTFYHEGVPTEVFKGFHPARSMVFAGLYPIDTSEYNKLAESLDRLTLNDSSVSVTKETSSSLGQGFRLGFLGTLHMDVFRQRLEEEHDATVINTAPTVPYIVQYSDGSETSIRNPAEFPDPDDFAKIKALLEPMVIGTLVFPSEYLGKMMELCERHRGEQIEYNFIDDNRVLMKYRLPMSEILSQFYDQLKSLSSGYASFDYEEAGYAKSDLVKVNILLNSKPVDALATIVHRSQADHVSKDWTRRLKGVLKKQLFDIVIQASVNGKIVARETLSAARKDVTAKCYGGDITRKMKLLEKQKAGKKRMKMVAGGVELPQEAFLTLMKGEDEPKKKRPLHGRPLPPAGLVRPAGFRTSAASSVGRSSRLGVARESAGGRSSSYGSDSDDPYDDGDHEEQRGTPHVPIVMPTLFTVGFVVVSFGVLSTLEADRRLKEHREAQARSRSEVESLLGSIGLRWGDRGAGGADEPKGSGGGSVAVGFKSPTPEFLVNIRDIIRDRWRRMTSAEQTTAAIIGVNTAVFLAWQIPALGRFMSTHFLRRATSSRSYTLLTSAFSHHSLLHLAFNMIALNGFFNFVQLSQRMSPEEAVFFYTSAAVTASFGSHLVTKLMPVAMRAGAASLGASGAVWAVLAAATSINPEMRASIIFIPGTSLPLGDLVFVLMALDLAGLVLRWRTFDHAAHLAGALAGFAYANYGLAFWSNTQHDLQRLEDERQRVLGPKSSR</sequence>
<evidence type="ECO:0000256" key="11">
    <source>
        <dbReference type="ARBA" id="ARBA00023136"/>
    </source>
</evidence>
<evidence type="ECO:0000256" key="13">
    <source>
        <dbReference type="SAM" id="MobiDB-lite"/>
    </source>
</evidence>
<evidence type="ECO:0000256" key="2">
    <source>
        <dbReference type="ARBA" id="ARBA00005454"/>
    </source>
</evidence>
<dbReference type="Gene3D" id="3.40.50.300">
    <property type="entry name" value="P-loop containing nucleotide triphosphate hydrolases"/>
    <property type="match status" value="1"/>
</dbReference>
<keyword evidence="3 14" id="KW-0812">Transmembrane</keyword>
<evidence type="ECO:0000256" key="4">
    <source>
        <dbReference type="ARBA" id="ARBA00022741"/>
    </source>
</evidence>
<dbReference type="InterPro" id="IPR000640">
    <property type="entry name" value="EFG_V-like"/>
</dbReference>
<feature type="transmembrane region" description="Helical" evidence="14">
    <location>
        <begin position="856"/>
        <end position="873"/>
    </location>
</feature>
<gene>
    <name evidence="16" type="primary">GUF1</name>
    <name evidence="16" type="ORF">HK105_200616</name>
</gene>
<dbReference type="CDD" id="cd16260">
    <property type="entry name" value="EF4_III"/>
    <property type="match status" value="1"/>
</dbReference>
<dbReference type="InterPro" id="IPR035654">
    <property type="entry name" value="LepA_IV"/>
</dbReference>